<dbReference type="OMA" id="EVTECQR"/>
<reference evidence="14" key="2">
    <citation type="submission" date="2025-09" db="UniProtKB">
        <authorList>
            <consortium name="Ensembl"/>
        </authorList>
    </citation>
    <scope>IDENTIFICATION</scope>
</reference>
<keyword evidence="9" id="KW-0966">Cell projection</keyword>
<evidence type="ECO:0000256" key="8">
    <source>
        <dbReference type="ARBA" id="ARBA00023212"/>
    </source>
</evidence>
<feature type="coiled-coil region" evidence="12">
    <location>
        <begin position="510"/>
        <end position="543"/>
    </location>
</feature>
<evidence type="ECO:0000256" key="9">
    <source>
        <dbReference type="ARBA" id="ARBA00023273"/>
    </source>
</evidence>
<dbReference type="GeneTree" id="ENSGT00940000157824"/>
<comment type="subcellular location">
    <subcellularLocation>
        <location evidence="2">Cytoplasm</location>
        <location evidence="2">Cytoskeleton</location>
        <location evidence="2">Cilium basal body</location>
    </subcellularLocation>
    <subcellularLocation>
        <location evidence="1">Cytoplasm</location>
        <location evidence="1">Cytoskeleton</location>
        <location evidence="1">Microtubule organizing center</location>
        <location evidence="1">Centrosome</location>
        <location evidence="1">Centriole</location>
    </subcellularLocation>
</comment>
<feature type="compositionally biased region" description="Basic residues" evidence="13">
    <location>
        <begin position="194"/>
        <end position="205"/>
    </location>
</feature>
<evidence type="ECO:0000256" key="13">
    <source>
        <dbReference type="SAM" id="MobiDB-lite"/>
    </source>
</evidence>
<organism evidence="14 15">
    <name type="scientific">Haplochromis burtoni</name>
    <name type="common">Burton's mouthbrooder</name>
    <name type="synonym">Chromis burtoni</name>
    <dbReference type="NCBI Taxonomy" id="8153"/>
    <lineage>
        <taxon>Eukaryota</taxon>
        <taxon>Metazoa</taxon>
        <taxon>Chordata</taxon>
        <taxon>Craniata</taxon>
        <taxon>Vertebrata</taxon>
        <taxon>Euteleostomi</taxon>
        <taxon>Actinopterygii</taxon>
        <taxon>Neopterygii</taxon>
        <taxon>Teleostei</taxon>
        <taxon>Neoteleostei</taxon>
        <taxon>Acanthomorphata</taxon>
        <taxon>Ovalentaria</taxon>
        <taxon>Cichlomorphae</taxon>
        <taxon>Cichliformes</taxon>
        <taxon>Cichlidae</taxon>
        <taxon>African cichlids</taxon>
        <taxon>Pseudocrenilabrinae</taxon>
        <taxon>Haplochromini</taxon>
        <taxon>Haplochromis</taxon>
    </lineage>
</organism>
<dbReference type="PANTHER" id="PTHR21501">
    <property type="entry name" value="PROTEIN FAM-161"/>
    <property type="match status" value="1"/>
</dbReference>
<dbReference type="InterPro" id="IPR051655">
    <property type="entry name" value="FAM161"/>
</dbReference>
<evidence type="ECO:0000256" key="1">
    <source>
        <dbReference type="ARBA" id="ARBA00004114"/>
    </source>
</evidence>
<evidence type="ECO:0000256" key="2">
    <source>
        <dbReference type="ARBA" id="ARBA00004120"/>
    </source>
</evidence>
<dbReference type="Ensembl" id="ENSHBUT00000006618.1">
    <property type="protein sequence ID" value="ENSHBUP00000005654.1"/>
    <property type="gene ID" value="ENSHBUG00000007077.1"/>
</dbReference>
<keyword evidence="7" id="KW-0969">Cilium</keyword>
<evidence type="ECO:0000313" key="14">
    <source>
        <dbReference type="Ensembl" id="ENSHBUP00000005654.1"/>
    </source>
</evidence>
<feature type="region of interest" description="Disordered" evidence="13">
    <location>
        <begin position="184"/>
        <end position="217"/>
    </location>
</feature>
<dbReference type="Proteomes" id="UP000264840">
    <property type="component" value="Unplaced"/>
</dbReference>
<evidence type="ECO:0000256" key="11">
    <source>
        <dbReference type="ARBA" id="ARBA00039949"/>
    </source>
</evidence>
<dbReference type="InterPro" id="IPR019579">
    <property type="entry name" value="FAM161A/B"/>
</dbReference>
<evidence type="ECO:0000256" key="12">
    <source>
        <dbReference type="SAM" id="Coils"/>
    </source>
</evidence>
<evidence type="ECO:0000256" key="4">
    <source>
        <dbReference type="ARBA" id="ARBA00022490"/>
    </source>
</evidence>
<protein>
    <recommendedName>
        <fullName evidence="11">Protein FAM161A</fullName>
    </recommendedName>
</protein>
<evidence type="ECO:0000256" key="3">
    <source>
        <dbReference type="ARBA" id="ARBA00006663"/>
    </source>
</evidence>
<name>A0A3Q2V561_HAPBU</name>
<proteinExistence type="inferred from homology"/>
<evidence type="ECO:0000256" key="5">
    <source>
        <dbReference type="ARBA" id="ARBA00022794"/>
    </source>
</evidence>
<dbReference type="GO" id="GO:0044782">
    <property type="term" value="P:cilium organization"/>
    <property type="evidence" value="ECO:0007669"/>
    <property type="project" value="TreeGrafter"/>
</dbReference>
<dbReference type="Pfam" id="PF10595">
    <property type="entry name" value="FAM161A_B"/>
    <property type="match status" value="1"/>
</dbReference>
<comment type="function">
    <text evidence="10">Involved in ciliogenesis.</text>
</comment>
<feature type="region of interest" description="Disordered" evidence="13">
    <location>
        <begin position="134"/>
        <end position="153"/>
    </location>
</feature>
<dbReference type="AlphaFoldDB" id="A0A3Q2V561"/>
<dbReference type="STRING" id="8153.ENSHBUP00000005654"/>
<feature type="coiled-coil region" evidence="12">
    <location>
        <begin position="240"/>
        <end position="298"/>
    </location>
</feature>
<keyword evidence="15" id="KW-1185">Reference proteome</keyword>
<dbReference type="GO" id="GO:0005929">
    <property type="term" value="C:cilium"/>
    <property type="evidence" value="ECO:0007669"/>
    <property type="project" value="TreeGrafter"/>
</dbReference>
<accession>A0A3Q2V561</accession>
<evidence type="ECO:0000313" key="15">
    <source>
        <dbReference type="Proteomes" id="UP000264840"/>
    </source>
</evidence>
<dbReference type="PANTHER" id="PTHR21501:SF3">
    <property type="entry name" value="PROTEIN FAM161A"/>
    <property type="match status" value="1"/>
</dbReference>
<keyword evidence="8" id="KW-0206">Cytoskeleton</keyword>
<dbReference type="GO" id="GO:0005814">
    <property type="term" value="C:centriole"/>
    <property type="evidence" value="ECO:0007669"/>
    <property type="project" value="UniProtKB-SubCell"/>
</dbReference>
<comment type="similarity">
    <text evidence="3">Belongs to the FAM161 family.</text>
</comment>
<evidence type="ECO:0000256" key="6">
    <source>
        <dbReference type="ARBA" id="ARBA00023054"/>
    </source>
</evidence>
<keyword evidence="4" id="KW-0963">Cytoplasm</keyword>
<evidence type="ECO:0000256" key="7">
    <source>
        <dbReference type="ARBA" id="ARBA00023069"/>
    </source>
</evidence>
<keyword evidence="5" id="KW-0970">Cilium biogenesis/degradation</keyword>
<evidence type="ECO:0000256" key="10">
    <source>
        <dbReference type="ARBA" id="ARBA00037165"/>
    </source>
</evidence>
<reference evidence="14" key="1">
    <citation type="submission" date="2025-08" db="UniProtKB">
        <authorList>
            <consortium name="Ensembl"/>
        </authorList>
    </citation>
    <scope>IDENTIFICATION</scope>
</reference>
<sequence>MANAHRKNVLVTSCLKTPVDPHTKAPLASYERERVLPCMVTGSDYCDEDYAGTGGPFMINNYRAAGDRLDLSQIFFSNEEYYSKLEELKKAHLHTMAELESMYRQKLQLKSMEPLDMTVMDGRKSHSAVELRWVSGHSDSSDEDQTASNNVEKGILFSPKEHIKNMWKDFKLSPYHAHLSSASLRSLTSDQNKPQKRTGHKKQRNKDREREHRKDRVTVPKPFQMTLREAEQRKRGIKTRSEIELENIELRRQLEELTECQRKFRASPVPAHIHLPLYDELQERNEERRRAMREREEQHLRTIQKPFSFLERERLKKEQRQLRHLQPSDQEKVKPFKAKPVPKSVYIAASGEQMKEEQLYRSIKIQMRAEEMLHNASMPPSMLKRRLSERKNRKDVKAGVVGDDGFSHRPQINKEVPDFNASYRRFQKHLEKRKEIKPATACEPFELRTSQISSHRERILTDIEKEQSSPRTLRWPYISPGPTRTPNSSLCSSLSGSLEVLPAKVTDATKKRHEAVRKVLQQRKKAEEEEERWRERQMQREKRLQGLVLKRAQANDPHLALSQTHPNKLKEFRYAENSATFTLSFAEQVFARNAWLQVPMVMQYIQVEFYICLKVRKCTFFLFPCSLMRKMIHCTLMFIGNRIFSAGRNTSRRSKKCRRE</sequence>
<feature type="compositionally biased region" description="Basic and acidic residues" evidence="13">
    <location>
        <begin position="206"/>
        <end position="217"/>
    </location>
</feature>
<keyword evidence="6 12" id="KW-0175">Coiled coil</keyword>
<feature type="region of interest" description="Disordered" evidence="13">
    <location>
        <begin position="390"/>
        <end position="413"/>
    </location>
</feature>